<dbReference type="Proteomes" id="UP001500631">
    <property type="component" value="Unassembled WGS sequence"/>
</dbReference>
<gene>
    <name evidence="2" type="ORF">GCM10023338_21860</name>
</gene>
<evidence type="ECO:0000313" key="2">
    <source>
        <dbReference type="EMBL" id="GAA5103377.1"/>
    </source>
</evidence>
<dbReference type="NCBIfam" id="TIGR02532">
    <property type="entry name" value="IV_pilin_GFxxxE"/>
    <property type="match status" value="1"/>
</dbReference>
<proteinExistence type="predicted"/>
<dbReference type="InterPro" id="IPR012902">
    <property type="entry name" value="N_methyl_site"/>
</dbReference>
<dbReference type="EMBL" id="BAABKE010000009">
    <property type="protein sequence ID" value="GAA5103377.1"/>
    <property type="molecule type" value="Genomic_DNA"/>
</dbReference>
<protein>
    <recommendedName>
        <fullName evidence="4">Prepilin-type N-terminal cleavage/methylation domain-containing protein</fullName>
    </recommendedName>
</protein>
<feature type="transmembrane region" description="Helical" evidence="1">
    <location>
        <begin position="5"/>
        <end position="22"/>
    </location>
</feature>
<keyword evidence="3" id="KW-1185">Reference proteome</keyword>
<keyword evidence="1" id="KW-1133">Transmembrane helix</keyword>
<comment type="caution">
    <text evidence="2">The sequence shown here is derived from an EMBL/GenBank/DDBJ whole genome shotgun (WGS) entry which is preliminary data.</text>
</comment>
<evidence type="ECO:0008006" key="4">
    <source>
        <dbReference type="Google" id="ProtNLM"/>
    </source>
</evidence>
<accession>A0ABP9MWM7</accession>
<name>A0ABP9MWM7_9GAMM</name>
<feature type="transmembrane region" description="Helical" evidence="1">
    <location>
        <begin position="28"/>
        <end position="48"/>
    </location>
</feature>
<organism evidence="2 3">
    <name type="scientific">Wohlfahrtiimonas larvae</name>
    <dbReference type="NCBI Taxonomy" id="1157986"/>
    <lineage>
        <taxon>Bacteria</taxon>
        <taxon>Pseudomonadati</taxon>
        <taxon>Pseudomonadota</taxon>
        <taxon>Gammaproteobacteria</taxon>
        <taxon>Cardiobacteriales</taxon>
        <taxon>Ignatzschineriaceae</taxon>
        <taxon>Wohlfahrtiimonas</taxon>
    </lineage>
</organism>
<keyword evidence="1" id="KW-0472">Membrane</keyword>
<sequence>MKKYIVKYLLINVNFLIIKVVMGERMTLIEVMVALAIIVGVVMVAYQYHEMMIMSNRELLLQQENLLTDENQFDQNYVMEF</sequence>
<evidence type="ECO:0000313" key="3">
    <source>
        <dbReference type="Proteomes" id="UP001500631"/>
    </source>
</evidence>
<keyword evidence="1" id="KW-0812">Transmembrane</keyword>
<reference evidence="3" key="1">
    <citation type="journal article" date="2019" name="Int. J. Syst. Evol. Microbiol.">
        <title>The Global Catalogue of Microorganisms (GCM) 10K type strain sequencing project: providing services to taxonomists for standard genome sequencing and annotation.</title>
        <authorList>
            <consortium name="The Broad Institute Genomics Platform"/>
            <consortium name="The Broad Institute Genome Sequencing Center for Infectious Disease"/>
            <person name="Wu L."/>
            <person name="Ma J."/>
        </authorList>
    </citation>
    <scope>NUCLEOTIDE SEQUENCE [LARGE SCALE GENOMIC DNA]</scope>
    <source>
        <strain evidence="3">JCM 18424</strain>
    </source>
</reference>
<evidence type="ECO:0000256" key="1">
    <source>
        <dbReference type="SAM" id="Phobius"/>
    </source>
</evidence>